<dbReference type="RefSeq" id="WP_218120000.1">
    <property type="nucleotide sequence ID" value="NZ_FNFM01000004.1"/>
</dbReference>
<organism evidence="3 4">
    <name type="scientific">Actinopolyspora mzabensis</name>
    <dbReference type="NCBI Taxonomy" id="995066"/>
    <lineage>
        <taxon>Bacteria</taxon>
        <taxon>Bacillati</taxon>
        <taxon>Actinomycetota</taxon>
        <taxon>Actinomycetes</taxon>
        <taxon>Actinopolysporales</taxon>
        <taxon>Actinopolysporaceae</taxon>
        <taxon>Actinopolyspora</taxon>
    </lineage>
</organism>
<keyword evidence="2" id="KW-0472">Membrane</keyword>
<evidence type="ECO:0000313" key="4">
    <source>
        <dbReference type="Proteomes" id="UP000199213"/>
    </source>
</evidence>
<dbReference type="Proteomes" id="UP000199213">
    <property type="component" value="Unassembled WGS sequence"/>
</dbReference>
<feature type="region of interest" description="Disordered" evidence="1">
    <location>
        <begin position="265"/>
        <end position="294"/>
    </location>
</feature>
<dbReference type="InterPro" id="IPR057952">
    <property type="entry name" value="Rv2743c-like"/>
</dbReference>
<evidence type="ECO:0000256" key="2">
    <source>
        <dbReference type="SAM" id="Phobius"/>
    </source>
</evidence>
<evidence type="ECO:0000313" key="3">
    <source>
        <dbReference type="EMBL" id="SDK06862.1"/>
    </source>
</evidence>
<protein>
    <submittedName>
        <fullName evidence="3">Uncharacterized protein</fullName>
    </submittedName>
</protein>
<evidence type="ECO:0000256" key="1">
    <source>
        <dbReference type="SAM" id="MobiDB-lite"/>
    </source>
</evidence>
<feature type="region of interest" description="Disordered" evidence="1">
    <location>
        <begin position="117"/>
        <end position="138"/>
    </location>
</feature>
<keyword evidence="4" id="KW-1185">Reference proteome</keyword>
<dbReference type="AlphaFoldDB" id="A0A1G8YVH6"/>
<proteinExistence type="predicted"/>
<reference evidence="4" key="1">
    <citation type="submission" date="2016-10" db="EMBL/GenBank/DDBJ databases">
        <authorList>
            <person name="Varghese N."/>
            <person name="Submissions S."/>
        </authorList>
    </citation>
    <scope>NUCLEOTIDE SEQUENCE [LARGE SCALE GENOMIC DNA]</scope>
    <source>
        <strain evidence="4">DSM 45460</strain>
    </source>
</reference>
<dbReference type="EMBL" id="FNFM01000004">
    <property type="protein sequence ID" value="SDK06862.1"/>
    <property type="molecule type" value="Genomic_DNA"/>
</dbReference>
<sequence>MRGRGDGLGEWSDYALRQLRGPVLTGVRRRIAAWRDPRARLLRRRSRAKRTAVGSGVTTGVFGGGSYLAYAPETIGLPADSAGDVLLDLTSLGLGGMALAAGVGTVGAIRRYRRLNRTPLPEPPPEPVSLPAPESAAHEPMRRLRDAEQSLYLSLSRLSDHVGQLDEPVAEARGTATGVAATLRSVAERLVAVEATVEHAPEAERTQLRADVRRMRAELDDGVERYGALVAAAGRAVAASGGEQHGHQLRDATDRLAGLASALRELSGYESPDTGDSGPPEQPPGRRSRGDSPQ</sequence>
<gene>
    <name evidence="3" type="ORF">SAMN04487820_10489</name>
</gene>
<feature type="transmembrane region" description="Helical" evidence="2">
    <location>
        <begin position="90"/>
        <end position="109"/>
    </location>
</feature>
<accession>A0A1G8YVH6</accession>
<feature type="compositionally biased region" description="Pro residues" evidence="1">
    <location>
        <begin position="120"/>
        <end position="130"/>
    </location>
</feature>
<name>A0A1G8YVH6_ACTMZ</name>
<dbReference type="NCBIfam" id="NF047839">
    <property type="entry name" value="PspM_Rv2743c"/>
    <property type="match status" value="1"/>
</dbReference>
<feature type="transmembrane region" description="Helical" evidence="2">
    <location>
        <begin position="51"/>
        <end position="70"/>
    </location>
</feature>
<keyword evidence="2" id="KW-1133">Transmembrane helix</keyword>
<dbReference type="Pfam" id="PF25587">
    <property type="entry name" value="Rv2743c"/>
    <property type="match status" value="1"/>
</dbReference>
<keyword evidence="2" id="KW-0812">Transmembrane</keyword>